<sequence>MPGNSTVWPAGEDFDTTVPFQRLIDNYNADQKEMSPIDRPQCMSIDSPRQKLTPISSEGWEPWRQPNTDKQFFRATEPGKRISFEVNLGSGQVAIYYLKSNTMGLGLAKCWLNDDIQHARTLDGWWPSKMNIGEFMVINENRATPPGKYIVTCETLAQTMKDEGRGNTFLLIAVMTV</sequence>
<accession>A0A0C9UM20</accession>
<dbReference type="AlphaFoldDB" id="A0A0C9UM20"/>
<dbReference type="Proteomes" id="UP000054279">
    <property type="component" value="Unassembled WGS sequence"/>
</dbReference>
<evidence type="ECO:0000313" key="2">
    <source>
        <dbReference type="Proteomes" id="UP000054279"/>
    </source>
</evidence>
<keyword evidence="2" id="KW-1185">Reference proteome</keyword>
<name>A0A0C9UM20_SPHS4</name>
<proteinExistence type="predicted"/>
<organism evidence="1 2">
    <name type="scientific">Sphaerobolus stellatus (strain SS14)</name>
    <dbReference type="NCBI Taxonomy" id="990650"/>
    <lineage>
        <taxon>Eukaryota</taxon>
        <taxon>Fungi</taxon>
        <taxon>Dikarya</taxon>
        <taxon>Basidiomycota</taxon>
        <taxon>Agaricomycotina</taxon>
        <taxon>Agaricomycetes</taxon>
        <taxon>Phallomycetidae</taxon>
        <taxon>Geastrales</taxon>
        <taxon>Sphaerobolaceae</taxon>
        <taxon>Sphaerobolus</taxon>
    </lineage>
</organism>
<dbReference type="PANTHER" id="PTHR34407">
    <property type="entry name" value="EXPRESSED PROTEIN"/>
    <property type="match status" value="1"/>
</dbReference>
<gene>
    <name evidence="1" type="ORF">M422DRAFT_272434</name>
</gene>
<reference evidence="1 2" key="1">
    <citation type="submission" date="2014-06" db="EMBL/GenBank/DDBJ databases">
        <title>Evolutionary Origins and Diversification of the Mycorrhizal Mutualists.</title>
        <authorList>
            <consortium name="DOE Joint Genome Institute"/>
            <consortium name="Mycorrhizal Genomics Consortium"/>
            <person name="Kohler A."/>
            <person name="Kuo A."/>
            <person name="Nagy L.G."/>
            <person name="Floudas D."/>
            <person name="Copeland A."/>
            <person name="Barry K.W."/>
            <person name="Cichocki N."/>
            <person name="Veneault-Fourrey C."/>
            <person name="LaButti K."/>
            <person name="Lindquist E.A."/>
            <person name="Lipzen A."/>
            <person name="Lundell T."/>
            <person name="Morin E."/>
            <person name="Murat C."/>
            <person name="Riley R."/>
            <person name="Ohm R."/>
            <person name="Sun H."/>
            <person name="Tunlid A."/>
            <person name="Henrissat B."/>
            <person name="Grigoriev I.V."/>
            <person name="Hibbett D.S."/>
            <person name="Martin F."/>
        </authorList>
    </citation>
    <scope>NUCLEOTIDE SEQUENCE [LARGE SCALE GENOMIC DNA]</scope>
    <source>
        <strain evidence="1 2">SS14</strain>
    </source>
</reference>
<evidence type="ECO:0000313" key="1">
    <source>
        <dbReference type="EMBL" id="KIJ26506.1"/>
    </source>
</evidence>
<dbReference type="PANTHER" id="PTHR34407:SF1">
    <property type="entry name" value="SGNH HYDROLASE-TYPE ESTERASE DOMAIN-CONTAINING PROTEIN"/>
    <property type="match status" value="1"/>
</dbReference>
<dbReference type="EMBL" id="KN837367">
    <property type="protein sequence ID" value="KIJ26506.1"/>
    <property type="molecule type" value="Genomic_DNA"/>
</dbReference>
<dbReference type="HOGENOM" id="CLU_1518786_0_0_1"/>
<protein>
    <submittedName>
        <fullName evidence="1">Unplaced genomic scaffold SPHSTscaffold_292, whole genome shotgun sequence</fullName>
    </submittedName>
</protein>
<dbReference type="OrthoDB" id="544608at2759"/>